<proteinExistence type="inferred from homology"/>
<dbReference type="AlphaFoldDB" id="A0A9W6MX57"/>
<organism evidence="5 6">
    <name type="scientific">Hansschlegelia plantiphila</name>
    <dbReference type="NCBI Taxonomy" id="374655"/>
    <lineage>
        <taxon>Bacteria</taxon>
        <taxon>Pseudomonadati</taxon>
        <taxon>Pseudomonadota</taxon>
        <taxon>Alphaproteobacteria</taxon>
        <taxon>Hyphomicrobiales</taxon>
        <taxon>Methylopilaceae</taxon>
        <taxon>Hansschlegelia</taxon>
    </lineage>
</organism>
<keyword evidence="6" id="KW-1185">Reference proteome</keyword>
<dbReference type="SUPFAM" id="SSF89550">
    <property type="entry name" value="PHP domain-like"/>
    <property type="match status" value="1"/>
</dbReference>
<dbReference type="GO" id="GO:0030145">
    <property type="term" value="F:manganese ion binding"/>
    <property type="evidence" value="ECO:0007669"/>
    <property type="project" value="InterPro"/>
</dbReference>
<dbReference type="RefSeq" id="WP_271169937.1">
    <property type="nucleotide sequence ID" value="NZ_BSFI01000023.1"/>
</dbReference>
<name>A0A9W6MX57_9HYPH</name>
<comment type="caution">
    <text evidence="5">The sequence shown here is derived from an EMBL/GenBank/DDBJ whole genome shotgun (WGS) entry which is preliminary data.</text>
</comment>
<accession>A0A9W6MX57</accession>
<reference evidence="5" key="1">
    <citation type="journal article" date="2014" name="Int. J. Syst. Evol. Microbiol.">
        <title>Complete genome sequence of Corynebacterium casei LMG S-19264T (=DSM 44701T), isolated from a smear-ripened cheese.</title>
        <authorList>
            <consortium name="US DOE Joint Genome Institute (JGI-PGF)"/>
            <person name="Walter F."/>
            <person name="Albersmeier A."/>
            <person name="Kalinowski J."/>
            <person name="Ruckert C."/>
        </authorList>
    </citation>
    <scope>NUCLEOTIDE SEQUENCE</scope>
    <source>
        <strain evidence="5">VKM B-2347</strain>
    </source>
</reference>
<comment type="catalytic activity">
    <reaction evidence="4">
        <text>O-phospho-L-tyrosyl-[protein] + H2O = L-tyrosyl-[protein] + phosphate</text>
        <dbReference type="Rhea" id="RHEA:10684"/>
        <dbReference type="Rhea" id="RHEA-COMP:10136"/>
        <dbReference type="Rhea" id="RHEA-COMP:20101"/>
        <dbReference type="ChEBI" id="CHEBI:15377"/>
        <dbReference type="ChEBI" id="CHEBI:43474"/>
        <dbReference type="ChEBI" id="CHEBI:46858"/>
        <dbReference type="ChEBI" id="CHEBI:61978"/>
        <dbReference type="EC" id="3.1.3.48"/>
    </reaction>
</comment>
<protein>
    <recommendedName>
        <fullName evidence="2">protein-tyrosine-phosphatase</fullName>
        <ecNumber evidence="2">3.1.3.48</ecNumber>
    </recommendedName>
</protein>
<dbReference type="GO" id="GO:0004725">
    <property type="term" value="F:protein tyrosine phosphatase activity"/>
    <property type="evidence" value="ECO:0007669"/>
    <property type="project" value="UniProtKB-EC"/>
</dbReference>
<evidence type="ECO:0000256" key="4">
    <source>
        <dbReference type="ARBA" id="ARBA00051722"/>
    </source>
</evidence>
<dbReference type="Gene3D" id="3.20.20.140">
    <property type="entry name" value="Metal-dependent hydrolases"/>
    <property type="match status" value="1"/>
</dbReference>
<reference evidence="5" key="2">
    <citation type="submission" date="2023-01" db="EMBL/GenBank/DDBJ databases">
        <authorList>
            <person name="Sun Q."/>
            <person name="Evtushenko L."/>
        </authorList>
    </citation>
    <scope>NUCLEOTIDE SEQUENCE</scope>
    <source>
        <strain evidence="5">VKM B-2347</strain>
    </source>
</reference>
<gene>
    <name evidence="5" type="ORF">GCM10008179_33540</name>
</gene>
<sequence>MIDLHSHILPGIDDGADSLETSVAMARMAVEDGVTLMACTPHIKPGVYDNRPKDIWRATGDLVQELISRDIHLELLPGADVHLAGDLFERLGDELPPSLGETRYFLLEPPHHVLPPMLKAFCERLIAAERRPILTHPERLTWVPDHYEEAKALAECGVLMQLTAGSLTGEFGSAARDLAFRMLDDGLCDLIASDAHDAGPRAPGMSKAREIVRERLGKEEAQHVTLTRPQAILGDAAVARPARLTERRTRQGSRLPVARARPGLSGVFRRIGKSIAGRGGG</sequence>
<dbReference type="PIRSF" id="PIRSF016557">
    <property type="entry name" value="Caps_synth_CpsB"/>
    <property type="match status" value="1"/>
</dbReference>
<evidence type="ECO:0000256" key="3">
    <source>
        <dbReference type="ARBA" id="ARBA00022801"/>
    </source>
</evidence>
<dbReference type="PANTHER" id="PTHR39181">
    <property type="entry name" value="TYROSINE-PROTEIN PHOSPHATASE YWQE"/>
    <property type="match status" value="1"/>
</dbReference>
<evidence type="ECO:0000256" key="2">
    <source>
        <dbReference type="ARBA" id="ARBA00013064"/>
    </source>
</evidence>
<dbReference type="EMBL" id="BSFI01000023">
    <property type="protein sequence ID" value="GLK69716.1"/>
    <property type="molecule type" value="Genomic_DNA"/>
</dbReference>
<dbReference type="PANTHER" id="PTHR39181:SF1">
    <property type="entry name" value="TYROSINE-PROTEIN PHOSPHATASE YWQE"/>
    <property type="match status" value="1"/>
</dbReference>
<evidence type="ECO:0000256" key="1">
    <source>
        <dbReference type="ARBA" id="ARBA00005750"/>
    </source>
</evidence>
<dbReference type="Proteomes" id="UP001143372">
    <property type="component" value="Unassembled WGS sequence"/>
</dbReference>
<dbReference type="InterPro" id="IPR016667">
    <property type="entry name" value="Caps_polysacc_synth_CpsB/CapC"/>
</dbReference>
<dbReference type="Pfam" id="PF19567">
    <property type="entry name" value="CpsB_CapC"/>
    <property type="match status" value="1"/>
</dbReference>
<keyword evidence="3" id="KW-0378">Hydrolase</keyword>
<dbReference type="EC" id="3.1.3.48" evidence="2"/>
<comment type="similarity">
    <text evidence="1">Belongs to the metallo-dependent hydrolases superfamily. CpsB/CapC family.</text>
</comment>
<dbReference type="InterPro" id="IPR016195">
    <property type="entry name" value="Pol/histidinol_Pase-like"/>
</dbReference>
<evidence type="ECO:0000313" key="5">
    <source>
        <dbReference type="EMBL" id="GLK69716.1"/>
    </source>
</evidence>
<evidence type="ECO:0000313" key="6">
    <source>
        <dbReference type="Proteomes" id="UP001143372"/>
    </source>
</evidence>